<proteinExistence type="predicted"/>
<gene>
    <name evidence="11" type="ORF">F0L74_14420</name>
</gene>
<evidence type="ECO:0000256" key="7">
    <source>
        <dbReference type="ARBA" id="ARBA00023136"/>
    </source>
</evidence>
<evidence type="ECO:0000259" key="10">
    <source>
        <dbReference type="Pfam" id="PF13807"/>
    </source>
</evidence>
<dbReference type="CDD" id="cd05387">
    <property type="entry name" value="BY-kinase"/>
    <property type="match status" value="1"/>
</dbReference>
<keyword evidence="2" id="KW-1003">Cell membrane</keyword>
<comment type="subcellular location">
    <subcellularLocation>
        <location evidence="1">Cell membrane</location>
        <topology evidence="1">Multi-pass membrane protein</topology>
    </subcellularLocation>
</comment>
<comment type="caution">
    <text evidence="11">The sequence shown here is derived from an EMBL/GenBank/DDBJ whole genome shotgun (WGS) entry which is preliminary data.</text>
</comment>
<organism evidence="11 12">
    <name type="scientific">Chitinophaga agrisoli</name>
    <dbReference type="NCBI Taxonomy" id="2607653"/>
    <lineage>
        <taxon>Bacteria</taxon>
        <taxon>Pseudomonadati</taxon>
        <taxon>Bacteroidota</taxon>
        <taxon>Chitinophagia</taxon>
        <taxon>Chitinophagales</taxon>
        <taxon>Chitinophagaceae</taxon>
        <taxon>Chitinophaga</taxon>
    </lineage>
</organism>
<evidence type="ECO:0000256" key="3">
    <source>
        <dbReference type="ARBA" id="ARBA00022692"/>
    </source>
</evidence>
<evidence type="ECO:0000313" key="12">
    <source>
        <dbReference type="Proteomes" id="UP000324611"/>
    </source>
</evidence>
<evidence type="ECO:0000256" key="1">
    <source>
        <dbReference type="ARBA" id="ARBA00004651"/>
    </source>
</evidence>
<accession>A0A5B2VYQ0</accession>
<dbReference type="InterPro" id="IPR050445">
    <property type="entry name" value="Bact_polysacc_biosynth/exp"/>
</dbReference>
<keyword evidence="4" id="KW-0547">Nucleotide-binding</keyword>
<reference evidence="11 12" key="2">
    <citation type="submission" date="2019-09" db="EMBL/GenBank/DDBJ databases">
        <authorList>
            <person name="Jin C."/>
        </authorList>
    </citation>
    <scope>NUCLEOTIDE SEQUENCE [LARGE SCALE GENOMIC DNA]</scope>
    <source>
        <strain evidence="11 12">BN140078</strain>
    </source>
</reference>
<feature type="transmembrane region" description="Helical" evidence="8">
    <location>
        <begin position="46"/>
        <end position="65"/>
    </location>
</feature>
<dbReference type="InterPro" id="IPR032807">
    <property type="entry name" value="GNVR"/>
</dbReference>
<reference evidence="11 12" key="1">
    <citation type="submission" date="2019-09" db="EMBL/GenBank/DDBJ databases">
        <title>Chitinophaga ginsengihumi sp. nov., isolated from soil of ginseng rhizosphere.</title>
        <authorList>
            <person name="Lee J."/>
        </authorList>
    </citation>
    <scope>NUCLEOTIDE SEQUENCE [LARGE SCALE GENOMIC DNA]</scope>
    <source>
        <strain evidence="11 12">BN140078</strain>
    </source>
</reference>
<dbReference type="Pfam" id="PF02706">
    <property type="entry name" value="Wzz"/>
    <property type="match status" value="1"/>
</dbReference>
<evidence type="ECO:0000313" key="11">
    <source>
        <dbReference type="EMBL" id="KAA2243670.1"/>
    </source>
</evidence>
<dbReference type="RefSeq" id="WP_149838545.1">
    <property type="nucleotide sequence ID" value="NZ_VUOC01000002.1"/>
</dbReference>
<dbReference type="Pfam" id="PF10609">
    <property type="entry name" value="ParA"/>
    <property type="match status" value="1"/>
</dbReference>
<sequence>MKENLLNKPIEEAWIMQQLNSNNKRPQPAEEQIDLLALIRQRYLPYWPLFLLAVIIALTIAFVYLRYATPVYYASATLLVKDEKTGMDEADILESLNLSGSKKVIENEIEIIKSRTLAREVIRNLNLFAEVTVKGKIRDIVAYKSSPVRFKFLEPDSIKYDYFRVMPMVYDSVHDRVFIANKPYALNDTVASPWGKIIITPKAGKLADVNGRQYMLRIAGEKILAGMLQGSLTVEPTTKAGTIISLGYSDPVPGRAEDILNELIRTYNSASIEDKNRTSANTMAFVDDRLRVVNEELSQVEAAVAGFKKKEGIVDISEQSRLFLESVSANDGKLAEANMQLSVLDSIQHYVANLKPGQGTVPATLGLADPVLLELISKLSEVELQLERLKKTTGENSPLLESFYRQEAQLKPSILSNISSLRANLQATKGRIEAENGRYAGLIRNVPDKEKAFVEVSRQQEIKNNIYTFLLQKREETAVASAAAVSDSRIVDPAEAVTTPVSPKKPMVLGLAVLGGIIAVGGFITLRDMMKREVTTRAEIEKATAAPILAEILQDDSKEPIVIAEGRRSFVAEQFRTLRTTLSYIGVNANGTINGNGHRKSLLVTSSISGEGKSFVSVNLAISLSLVKKKVALLEFDLRKPQISKMLKVSREPGISNYLVGQAEIASILQPVPGNEYLYVLPAGAIPPNPTELILNGQLEHLIANLKSRFDYVIIDTAPVGLVTDARLLAGYTDATLYVVRHQVTPKLYLKGLNELYQSKELGNLNIVFNGIQPRGVSGYGGANGYGYGYGYIEESKGARRKHFLKGIFNI</sequence>
<keyword evidence="3 8" id="KW-0812">Transmembrane</keyword>
<dbReference type="GO" id="GO:0005524">
    <property type="term" value="F:ATP binding"/>
    <property type="evidence" value="ECO:0007669"/>
    <property type="project" value="UniProtKB-KW"/>
</dbReference>
<keyword evidence="6 8" id="KW-1133">Transmembrane helix</keyword>
<feature type="domain" description="Tyrosine-protein kinase G-rich" evidence="10">
    <location>
        <begin position="450"/>
        <end position="528"/>
    </location>
</feature>
<dbReference type="EMBL" id="VUOC01000002">
    <property type="protein sequence ID" value="KAA2243670.1"/>
    <property type="molecule type" value="Genomic_DNA"/>
</dbReference>
<dbReference type="PANTHER" id="PTHR32309">
    <property type="entry name" value="TYROSINE-PROTEIN KINASE"/>
    <property type="match status" value="1"/>
</dbReference>
<dbReference type="GO" id="GO:0004715">
    <property type="term" value="F:non-membrane spanning protein tyrosine kinase activity"/>
    <property type="evidence" value="ECO:0007669"/>
    <property type="project" value="UniProtKB-EC"/>
</dbReference>
<name>A0A5B2VYQ0_9BACT</name>
<feature type="transmembrane region" description="Helical" evidence="8">
    <location>
        <begin position="507"/>
        <end position="526"/>
    </location>
</feature>
<dbReference type="InterPro" id="IPR033756">
    <property type="entry name" value="YlxH/NBP35"/>
</dbReference>
<evidence type="ECO:0000256" key="6">
    <source>
        <dbReference type="ARBA" id="ARBA00022989"/>
    </source>
</evidence>
<evidence type="ECO:0000256" key="8">
    <source>
        <dbReference type="SAM" id="Phobius"/>
    </source>
</evidence>
<dbReference type="Proteomes" id="UP000324611">
    <property type="component" value="Unassembled WGS sequence"/>
</dbReference>
<dbReference type="AlphaFoldDB" id="A0A5B2VYQ0"/>
<keyword evidence="11" id="KW-0418">Kinase</keyword>
<evidence type="ECO:0000256" key="2">
    <source>
        <dbReference type="ARBA" id="ARBA00022475"/>
    </source>
</evidence>
<dbReference type="Gene3D" id="3.40.50.300">
    <property type="entry name" value="P-loop containing nucleotide triphosphate hydrolases"/>
    <property type="match status" value="1"/>
</dbReference>
<keyword evidence="12" id="KW-1185">Reference proteome</keyword>
<dbReference type="InterPro" id="IPR005702">
    <property type="entry name" value="Wzc-like_C"/>
</dbReference>
<evidence type="ECO:0000256" key="5">
    <source>
        <dbReference type="ARBA" id="ARBA00022840"/>
    </source>
</evidence>
<dbReference type="InterPro" id="IPR003856">
    <property type="entry name" value="LPS_length_determ_N"/>
</dbReference>
<protein>
    <submittedName>
        <fullName evidence="11">Polysaccharide biosynthesis tyrosine autokinase</fullName>
        <ecNumber evidence="11">2.7.10.2</ecNumber>
    </submittedName>
</protein>
<dbReference type="PANTHER" id="PTHR32309:SF13">
    <property type="entry name" value="FERRIC ENTEROBACTIN TRANSPORT PROTEIN FEPE"/>
    <property type="match status" value="1"/>
</dbReference>
<keyword evidence="11" id="KW-0808">Transferase</keyword>
<dbReference type="NCBIfam" id="TIGR01007">
    <property type="entry name" value="eps_fam"/>
    <property type="match status" value="1"/>
</dbReference>
<keyword evidence="5" id="KW-0067">ATP-binding</keyword>
<dbReference type="EC" id="2.7.10.2" evidence="11"/>
<feature type="domain" description="Polysaccharide chain length determinant N-terminal" evidence="9">
    <location>
        <begin position="32"/>
        <end position="125"/>
    </location>
</feature>
<keyword evidence="7 8" id="KW-0472">Membrane</keyword>
<dbReference type="Pfam" id="PF13807">
    <property type="entry name" value="GNVR"/>
    <property type="match status" value="1"/>
</dbReference>
<evidence type="ECO:0000259" key="9">
    <source>
        <dbReference type="Pfam" id="PF02706"/>
    </source>
</evidence>
<evidence type="ECO:0000256" key="4">
    <source>
        <dbReference type="ARBA" id="ARBA00022741"/>
    </source>
</evidence>
<dbReference type="SUPFAM" id="SSF52540">
    <property type="entry name" value="P-loop containing nucleoside triphosphate hydrolases"/>
    <property type="match status" value="1"/>
</dbReference>
<dbReference type="GO" id="GO:0005886">
    <property type="term" value="C:plasma membrane"/>
    <property type="evidence" value="ECO:0007669"/>
    <property type="project" value="UniProtKB-SubCell"/>
</dbReference>
<dbReference type="InterPro" id="IPR027417">
    <property type="entry name" value="P-loop_NTPase"/>
</dbReference>